<evidence type="ECO:0000313" key="2">
    <source>
        <dbReference type="Proteomes" id="UP001501126"/>
    </source>
</evidence>
<organism evidence="1 2">
    <name type="scientific">Wandonia haliotis</name>
    <dbReference type="NCBI Taxonomy" id="574963"/>
    <lineage>
        <taxon>Bacteria</taxon>
        <taxon>Pseudomonadati</taxon>
        <taxon>Bacteroidota</taxon>
        <taxon>Flavobacteriia</taxon>
        <taxon>Flavobacteriales</taxon>
        <taxon>Crocinitomicaceae</taxon>
        <taxon>Wandonia</taxon>
    </lineage>
</organism>
<reference evidence="2" key="1">
    <citation type="journal article" date="2019" name="Int. J. Syst. Evol. Microbiol.">
        <title>The Global Catalogue of Microorganisms (GCM) 10K type strain sequencing project: providing services to taxonomists for standard genome sequencing and annotation.</title>
        <authorList>
            <consortium name="The Broad Institute Genomics Platform"/>
            <consortium name="The Broad Institute Genome Sequencing Center for Infectious Disease"/>
            <person name="Wu L."/>
            <person name="Ma J."/>
        </authorList>
    </citation>
    <scope>NUCLEOTIDE SEQUENCE [LARGE SCALE GENOMIC DNA]</scope>
    <source>
        <strain evidence="2">JCM 16083</strain>
    </source>
</reference>
<gene>
    <name evidence="1" type="ORF">GCM10009118_03790</name>
</gene>
<comment type="caution">
    <text evidence="1">The sequence shown here is derived from an EMBL/GenBank/DDBJ whole genome shotgun (WGS) entry which is preliminary data.</text>
</comment>
<dbReference type="Proteomes" id="UP001501126">
    <property type="component" value="Unassembled WGS sequence"/>
</dbReference>
<accession>A0ABP3XX97</accession>
<name>A0ABP3XX97_9FLAO</name>
<proteinExistence type="predicted"/>
<sequence length="141" mass="16765">MAKYTLQIESDFEYELIGVCSHHQDYRVIWELNHHLNWAFQKSEEYYANYTKKGVFVSEHSTYTFCDEENGIDYLFIKNKAQGKFLLPELSQIDFFIFVKDNFVFEMEDLLARIRKVPAVVTAFSYDPESIKSCEQLVIFE</sequence>
<dbReference type="InterPro" id="IPR047690">
    <property type="entry name" value="IPExxxVDY_fam"/>
</dbReference>
<evidence type="ECO:0000313" key="1">
    <source>
        <dbReference type="EMBL" id="GAA0873971.1"/>
    </source>
</evidence>
<dbReference type="RefSeq" id="WP_343784541.1">
    <property type="nucleotide sequence ID" value="NZ_BAAAFH010000003.1"/>
</dbReference>
<dbReference type="NCBIfam" id="NF033205">
    <property type="entry name" value="IPExxxVDY"/>
    <property type="match status" value="1"/>
</dbReference>
<dbReference type="EMBL" id="BAAAFH010000003">
    <property type="protein sequence ID" value="GAA0873971.1"/>
    <property type="molecule type" value="Genomic_DNA"/>
</dbReference>
<evidence type="ECO:0008006" key="3">
    <source>
        <dbReference type="Google" id="ProtNLM"/>
    </source>
</evidence>
<protein>
    <recommendedName>
        <fullName evidence="3">IPExxxVDY family protein</fullName>
    </recommendedName>
</protein>
<keyword evidence="2" id="KW-1185">Reference proteome</keyword>